<feature type="compositionally biased region" description="Basic and acidic residues" evidence="2">
    <location>
        <begin position="330"/>
        <end position="346"/>
    </location>
</feature>
<dbReference type="AlphaFoldDB" id="A0A7U2I720"/>
<dbReference type="GO" id="GO:0016887">
    <property type="term" value="F:ATP hydrolysis activity"/>
    <property type="evidence" value="ECO:0007669"/>
    <property type="project" value="InterPro"/>
</dbReference>
<dbReference type="SUPFAM" id="SSF55874">
    <property type="entry name" value="ATPase domain of HSP90 chaperone/DNA topoisomerase II/histidine kinase"/>
    <property type="match status" value="1"/>
</dbReference>
<comment type="similarity">
    <text evidence="1">Belongs to the DNA mismatch repair MutL/HexB family.</text>
</comment>
<dbReference type="VEuPathDB" id="FungiDB:JI435_048720"/>
<dbReference type="Gene3D" id="3.30.1540.20">
    <property type="entry name" value="MutL, C-terminal domain, dimerisation subdomain"/>
    <property type="match status" value="2"/>
</dbReference>
<evidence type="ECO:0000256" key="1">
    <source>
        <dbReference type="ARBA" id="ARBA00006082"/>
    </source>
</evidence>
<keyword evidence="5" id="KW-1185">Reference proteome</keyword>
<evidence type="ECO:0000313" key="5">
    <source>
        <dbReference type="Proteomes" id="UP000663193"/>
    </source>
</evidence>
<dbReference type="GO" id="GO:0006298">
    <property type="term" value="P:mismatch repair"/>
    <property type="evidence" value="ECO:0007669"/>
    <property type="project" value="InterPro"/>
</dbReference>
<dbReference type="GO" id="GO:0005524">
    <property type="term" value="F:ATP binding"/>
    <property type="evidence" value="ECO:0007669"/>
    <property type="project" value="InterPro"/>
</dbReference>
<evidence type="ECO:0000256" key="2">
    <source>
        <dbReference type="SAM" id="MobiDB-lite"/>
    </source>
</evidence>
<name>A0A7U2I720_PHANO</name>
<dbReference type="PANTHER" id="PTHR10073">
    <property type="entry name" value="DNA MISMATCH REPAIR PROTEIN MLH, PMS, MUTL"/>
    <property type="match status" value="1"/>
</dbReference>
<dbReference type="SUPFAM" id="SSF118116">
    <property type="entry name" value="DNA mismatch repair protein MutL"/>
    <property type="match status" value="2"/>
</dbReference>
<feature type="region of interest" description="Disordered" evidence="2">
    <location>
        <begin position="413"/>
        <end position="486"/>
    </location>
</feature>
<dbReference type="OrthoDB" id="429932at2759"/>
<feature type="region of interest" description="Disordered" evidence="2">
    <location>
        <begin position="330"/>
        <end position="352"/>
    </location>
</feature>
<protein>
    <recommendedName>
        <fullName evidence="3">MutL C-terminal dimerisation domain-containing protein</fullName>
    </recommendedName>
</protein>
<dbReference type="SMART" id="SM00853">
    <property type="entry name" value="MutL_C"/>
    <property type="match status" value="1"/>
</dbReference>
<evidence type="ECO:0000259" key="3">
    <source>
        <dbReference type="SMART" id="SM00853"/>
    </source>
</evidence>
<organism evidence="4 5">
    <name type="scientific">Phaeosphaeria nodorum (strain SN15 / ATCC MYA-4574 / FGSC 10173)</name>
    <name type="common">Glume blotch fungus</name>
    <name type="synonym">Parastagonospora nodorum</name>
    <dbReference type="NCBI Taxonomy" id="321614"/>
    <lineage>
        <taxon>Eukaryota</taxon>
        <taxon>Fungi</taxon>
        <taxon>Dikarya</taxon>
        <taxon>Ascomycota</taxon>
        <taxon>Pezizomycotina</taxon>
        <taxon>Dothideomycetes</taxon>
        <taxon>Pleosporomycetidae</taxon>
        <taxon>Pleosporales</taxon>
        <taxon>Pleosporineae</taxon>
        <taxon>Phaeosphaeriaceae</taxon>
        <taxon>Parastagonospora</taxon>
    </lineage>
</organism>
<gene>
    <name evidence="4" type="ORF">JI435_048720</name>
</gene>
<accession>A0A7U2I720</accession>
<dbReference type="InterPro" id="IPR014790">
    <property type="entry name" value="MutL_C"/>
</dbReference>
<dbReference type="InterPro" id="IPR037198">
    <property type="entry name" value="MutL_C_sf"/>
</dbReference>
<dbReference type="InterPro" id="IPR042120">
    <property type="entry name" value="MutL_C_dimsub"/>
</dbReference>
<dbReference type="Proteomes" id="UP000663193">
    <property type="component" value="Chromosome 13"/>
</dbReference>
<dbReference type="GO" id="GO:0140664">
    <property type="term" value="F:ATP-dependent DNA damage sensor activity"/>
    <property type="evidence" value="ECO:0007669"/>
    <property type="project" value="InterPro"/>
</dbReference>
<feature type="compositionally biased region" description="Basic and acidic residues" evidence="2">
    <location>
        <begin position="449"/>
        <end position="465"/>
    </location>
</feature>
<dbReference type="InterPro" id="IPR036890">
    <property type="entry name" value="HATPase_C_sf"/>
</dbReference>
<evidence type="ECO:0000313" key="4">
    <source>
        <dbReference type="EMBL" id="QRD01893.1"/>
    </source>
</evidence>
<dbReference type="PANTHER" id="PTHR10073:SF47">
    <property type="entry name" value="DNA MISMATCH REPAIR PROTEIN MLH3"/>
    <property type="match status" value="1"/>
</dbReference>
<proteinExistence type="inferred from homology"/>
<dbReference type="InterPro" id="IPR038973">
    <property type="entry name" value="MutL/Mlh/Pms-like"/>
</dbReference>
<dbReference type="Pfam" id="PF13589">
    <property type="entry name" value="HATPase_c_3"/>
    <property type="match status" value="1"/>
</dbReference>
<dbReference type="EMBL" id="CP069035">
    <property type="protein sequence ID" value="QRD01893.1"/>
    <property type="molecule type" value="Genomic_DNA"/>
</dbReference>
<feature type="domain" description="MutL C-terminal dimerisation" evidence="3">
    <location>
        <begin position="667"/>
        <end position="878"/>
    </location>
</feature>
<sequence length="942" mass="104371">MSQTCTAQKPSSCILPLPDDVVAQIKSSTAIVSLTDVVLELLKNSLDARATKVEASVDFARGACTVEDDGRGIPPLEFTEDGGLGRRYCTSKHNPSEPLLGRHGTFLASLSAVSLLSVTSRHCQHRSHNSVTFHHAKTVRRQLPAESHHHTHEKHGTRVTVRNLFGNLPVRVKQRSKAAEHRSEHDRLWDKLKSSVAALLLSWSGSVSLRVQDAQNRIRFAFNTSNSWLAAREKRLANSHPPSSHLTCMLAILTQANYISVTQWPTWIPVSASTPSLSIQGVISLEPAPTRSIQFISLGIRPLSADGENNELYNQVNRLFRHSSFGIEEEHVVSEPDKDRQSSDKRLNRRRQFKMRKGVDRYPMFHLRIALREGMPAGCAEDELVGEETNLQAVVEVLGAMIVQWLKAHHFSPVSDRPNRKSAGASVNVPVLSSEDGPTSSGAGPPEASSRDSLRRVDFEARNLDAKPTLGKKRKRSRPSECNVEKPGNRAFAEWSRIKSGKTDFFNIPATLQIPEPRAGTMTQQKIGAFDNDNVDESLVWVDPTTKKAHVLNARTGCVMPLSSTRPATHPFTSPLGMPHAPSKPSLRLAPKTAAVGQTPWLDGILQTWTNPVFRTNEQRIEQILPQDDKGHNLHHQCCSAPKDAAQFAHPLTKARLSKECLVSAEVLAQVDKKFILVKMRTRPDENPKHDAARPLLVLIDQHAADERIRVEALLRELCSPMDTHCSGYQSKLGHRALVGSVMLENPPKFTVSRQEQLHFATYADRFASWGILFDFVDSATNSVKVVTSEEPSRLLCVTALPPGISERCQADAQLLISFLRTAVWKYANDLSLSTETSLPQPSQPLDWIGRLGHCPEGLVDIINSRACRSAIMFNDELDMHQSRGLVQKLATCAFPFVCAHGRPSMVPLGDIGSFAENTQALSLALQSDRSNFVHAWKHWAQ</sequence>
<dbReference type="GO" id="GO:0032300">
    <property type="term" value="C:mismatch repair complex"/>
    <property type="evidence" value="ECO:0007669"/>
    <property type="project" value="InterPro"/>
</dbReference>
<dbReference type="Gene3D" id="3.30.565.10">
    <property type="entry name" value="Histidine kinase-like ATPase, C-terminal domain"/>
    <property type="match status" value="1"/>
</dbReference>
<reference evidence="5" key="1">
    <citation type="journal article" date="2021" name="BMC Genomics">
        <title>Chromosome-level genome assembly and manually-curated proteome of model necrotroph Parastagonospora nodorum Sn15 reveals a genome-wide trove of candidate effector homologs, and redundancy of virulence-related functions within an accessory chromosome.</title>
        <authorList>
            <person name="Bertazzoni S."/>
            <person name="Jones D.A.B."/>
            <person name="Phan H.T."/>
            <person name="Tan K.-C."/>
            <person name="Hane J.K."/>
        </authorList>
    </citation>
    <scope>NUCLEOTIDE SEQUENCE [LARGE SCALE GENOMIC DNA]</scope>
    <source>
        <strain evidence="5">SN15 / ATCC MYA-4574 / FGSC 10173)</strain>
    </source>
</reference>